<evidence type="ECO:0000256" key="4">
    <source>
        <dbReference type="ARBA" id="ARBA00023054"/>
    </source>
</evidence>
<evidence type="ECO:0000256" key="3">
    <source>
        <dbReference type="ARBA" id="ARBA00022553"/>
    </source>
</evidence>
<keyword evidence="5" id="KW-0206">Cytoskeleton</keyword>
<dbReference type="OMA" id="QETHAND"/>
<gene>
    <name evidence="10" type="ORF">THAR02_00179</name>
</gene>
<reference evidence="11" key="1">
    <citation type="journal article" date="2015" name="Genome Announc.">
        <title>Draft whole-genome sequence of the biocontrol agent Trichoderma harzianum T6776.</title>
        <authorList>
            <person name="Baroncelli R."/>
            <person name="Piaggeschi G."/>
            <person name="Fiorini L."/>
            <person name="Bertolini E."/>
            <person name="Zapparata A."/>
            <person name="Pe M.E."/>
            <person name="Sarrocco S."/>
            <person name="Vannacci G."/>
        </authorList>
    </citation>
    <scope>NUCLEOTIDE SEQUENCE [LARGE SCALE GENOMIC DNA]</scope>
    <source>
        <strain evidence="11">T6776</strain>
    </source>
</reference>
<organism evidence="10 11">
    <name type="scientific">Trichoderma harzianum</name>
    <name type="common">Hypocrea lixii</name>
    <dbReference type="NCBI Taxonomy" id="5544"/>
    <lineage>
        <taxon>Eukaryota</taxon>
        <taxon>Fungi</taxon>
        <taxon>Dikarya</taxon>
        <taxon>Ascomycota</taxon>
        <taxon>Pezizomycotina</taxon>
        <taxon>Sordariomycetes</taxon>
        <taxon>Hypocreomycetidae</taxon>
        <taxon>Hypocreales</taxon>
        <taxon>Hypocreaceae</taxon>
        <taxon>Trichoderma</taxon>
    </lineage>
</organism>
<dbReference type="Pfam" id="PF10495">
    <property type="entry name" value="PACT_coil_coil"/>
    <property type="match status" value="1"/>
</dbReference>
<evidence type="ECO:0000256" key="1">
    <source>
        <dbReference type="ARBA" id="ARBA00004267"/>
    </source>
</evidence>
<evidence type="ECO:0000259" key="9">
    <source>
        <dbReference type="Pfam" id="PF10495"/>
    </source>
</evidence>
<dbReference type="Gene3D" id="1.10.287.1490">
    <property type="match status" value="1"/>
</dbReference>
<accession>A0A0F9XSS4</accession>
<dbReference type="Gene3D" id="6.10.140.920">
    <property type="match status" value="1"/>
</dbReference>
<keyword evidence="2" id="KW-0963">Cytoplasm</keyword>
<evidence type="ECO:0000259" key="8">
    <source>
        <dbReference type="Pfam" id="PF07989"/>
    </source>
</evidence>
<feature type="region of interest" description="Disordered" evidence="7">
    <location>
        <begin position="50"/>
        <end position="117"/>
    </location>
</feature>
<evidence type="ECO:0000256" key="7">
    <source>
        <dbReference type="SAM" id="MobiDB-lite"/>
    </source>
</evidence>
<dbReference type="Proteomes" id="UP000034112">
    <property type="component" value="Unassembled WGS sequence"/>
</dbReference>
<dbReference type="GO" id="GO:0005737">
    <property type="term" value="C:cytoplasm"/>
    <property type="evidence" value="ECO:0007669"/>
    <property type="project" value="UniProtKB-ARBA"/>
</dbReference>
<dbReference type="AlphaFoldDB" id="A0A0F9XSS4"/>
<dbReference type="InterPro" id="IPR012943">
    <property type="entry name" value="Cnn_1N"/>
</dbReference>
<feature type="domain" description="Centrosomin N-terminal motif 1" evidence="8">
    <location>
        <begin position="174"/>
        <end position="247"/>
    </location>
</feature>
<feature type="domain" description="Pericentrin/AKAP-450 centrosomal targeting" evidence="9">
    <location>
        <begin position="1117"/>
        <end position="1202"/>
    </location>
</feature>
<dbReference type="PANTHER" id="PTHR19327:SF0">
    <property type="entry name" value="GOLGIN SUBFAMILY A MEMBER 4"/>
    <property type="match status" value="1"/>
</dbReference>
<protein>
    <submittedName>
        <fullName evidence="10">Tropomyosin-2</fullName>
    </submittedName>
</protein>
<feature type="coiled-coil region" evidence="6">
    <location>
        <begin position="175"/>
        <end position="642"/>
    </location>
</feature>
<evidence type="ECO:0000313" key="11">
    <source>
        <dbReference type="Proteomes" id="UP000034112"/>
    </source>
</evidence>
<keyword evidence="4 6" id="KW-0175">Coiled coil</keyword>
<sequence length="1237" mass="142232">MAHHAFGGVLDTPRSNAGDATYLNRLPDISDISPEASFIAPDKDDDLLQRLRNGRRSNFRTPRRKGPLADRPNLPSNVGGGEFTPMLKSATMNSTRKNGKENNAAASTTPAALRTIDEDEMTPLPRMDFSVYSNHNASYLDTPQINSSISSTPIGPPPRRNGDMGPLQDGKQLSLREQENVIDKIEKENFGLKLKIQFLNDALMKSGPGYNEAALKENTELKVEKVTMQRELQRLKKQITTVERDLEKSRHRGLELEESAKKKYANSIDVQTEMDTLRQNLQDRETDIEELQRQISEGQDQDDRVETLQDEIEDLKAEIREKEVIITDQEERLDTLQQTLQDFESEMDKLQNQVSHGEDGEERIKELQDNNEELQAELQARETNINELEAKIEDYEAELQNRDANITELEGTIEELETKLIEKQTLLRKRQEDVDTLQQNLQAVESERDELQLQVSSGRGHEGQVQSLQFDNKHLKTELREKQRIIQDQENKLYDLEETKRKLNSALSQKEKAEMVLDEFEEERANVSFIPKGLSRQREQRIAQLQAEFAALEKKAAKLAMDNNNLQATVQEYAAIEQEAATLLTEIEKLQAANENLQAVNKDLKATNNNLQTTNDNLQTTNDNLRANNSNLQATVQELRQKHSPFEQNGFEQNGFGQNGFGQNGFGQKNGFGQNGFGRNGFGQSNFGRSSFGLFGQGQQDFERQRLEAEVYSLEKMLSEEKKKGLDLQKLETEVHNLEKMLAEEKKKSGETEEEIRAQYEDEIQRLDDEISNHQAEISNLRMEISNLESEVEDLRAVIREKDNLYDNDSTEWETEKRMLQSRRDQAEQRAAGLQRTVDRLRQAEGSLSSKETKLQEVMQSEADRHRSEENVLNRQIDSLQEALETRQGLLTQIRSELSTVRDELRQTKIDYQAQVNRVEELEIRGAAENKASQTIKQLQQKLIDIEDEKSAMEELLEKAEEDAEEMSAQHELAMQRVIQKLEKVKRERDAASASRSETNKQSQQLRVNQAELESLEHDVLQQEKLIENLVASEAALRLKLERTRSERAAYRVSAEKLQKDLQLLKKEAQEVHRQRHHRGSADEVLNTIVRAAENTEAQHRQKSSDMMLQMEFMHARWEREAALRKDVSYAKKFVQLQLDVAMACNKAQVRELQKARAYVLQSRHPVSIPELPSPTQSPTTLKAFFVMARFIARMRIAARKWAPQEDVRKQLRLDIREKRRDKRMKLLSAVPVEALY</sequence>
<evidence type="ECO:0000313" key="10">
    <source>
        <dbReference type="EMBL" id="KKP07791.1"/>
    </source>
</evidence>
<name>A0A0F9XSS4_TRIHA</name>
<evidence type="ECO:0000256" key="6">
    <source>
        <dbReference type="SAM" id="Coils"/>
    </source>
</evidence>
<dbReference type="Pfam" id="PF07989">
    <property type="entry name" value="Cnn_1N"/>
    <property type="match status" value="1"/>
</dbReference>
<evidence type="ECO:0000256" key="5">
    <source>
        <dbReference type="ARBA" id="ARBA00023212"/>
    </source>
</evidence>
<comment type="caution">
    <text evidence="10">The sequence shown here is derived from an EMBL/GenBank/DDBJ whole genome shotgun (WGS) entry which is preliminary data.</text>
</comment>
<feature type="compositionally biased region" description="Basic residues" evidence="7">
    <location>
        <begin position="52"/>
        <end position="66"/>
    </location>
</feature>
<keyword evidence="3" id="KW-0597">Phosphoprotein</keyword>
<dbReference type="InterPro" id="IPR019528">
    <property type="entry name" value="PACT_domain"/>
</dbReference>
<dbReference type="OrthoDB" id="10255000at2759"/>
<feature type="coiled-coil region" evidence="6">
    <location>
        <begin position="704"/>
        <end position="1075"/>
    </location>
</feature>
<evidence type="ECO:0000256" key="2">
    <source>
        <dbReference type="ARBA" id="ARBA00022490"/>
    </source>
</evidence>
<dbReference type="Gene3D" id="1.20.5.340">
    <property type="match status" value="1"/>
</dbReference>
<dbReference type="EMBL" id="JOKZ01000002">
    <property type="protein sequence ID" value="KKP07791.1"/>
    <property type="molecule type" value="Genomic_DNA"/>
</dbReference>
<feature type="region of interest" description="Disordered" evidence="7">
    <location>
        <begin position="142"/>
        <end position="169"/>
    </location>
</feature>
<dbReference type="GO" id="GO:0005815">
    <property type="term" value="C:microtubule organizing center"/>
    <property type="evidence" value="ECO:0007669"/>
    <property type="project" value="UniProtKB-SubCell"/>
</dbReference>
<dbReference type="PANTHER" id="PTHR19327">
    <property type="entry name" value="GOLGIN"/>
    <property type="match status" value="1"/>
</dbReference>
<proteinExistence type="predicted"/>
<comment type="subcellular location">
    <subcellularLocation>
        <location evidence="1">Cytoplasm</location>
        <location evidence="1">Cytoskeleton</location>
        <location evidence="1">Microtubule organizing center</location>
    </subcellularLocation>
</comment>